<name>A0A644VYP3_9ZZZZ</name>
<dbReference type="InterPro" id="IPR024975">
    <property type="entry name" value="NOV_C"/>
</dbReference>
<dbReference type="Pfam" id="PF13020">
    <property type="entry name" value="NOV_C"/>
    <property type="match status" value="1"/>
</dbReference>
<evidence type="ECO:0000259" key="1">
    <source>
        <dbReference type="Pfam" id="PF13020"/>
    </source>
</evidence>
<reference evidence="2" key="1">
    <citation type="submission" date="2019-08" db="EMBL/GenBank/DDBJ databases">
        <authorList>
            <person name="Kucharzyk K."/>
            <person name="Murdoch R.W."/>
            <person name="Higgins S."/>
            <person name="Loffler F."/>
        </authorList>
    </citation>
    <scope>NUCLEOTIDE SEQUENCE</scope>
</reference>
<dbReference type="EMBL" id="VSSQ01000502">
    <property type="protein sequence ID" value="MPL96260.1"/>
    <property type="molecule type" value="Genomic_DNA"/>
</dbReference>
<protein>
    <recommendedName>
        <fullName evidence="1">Protein NO VEIN C-terminal domain-containing protein</fullName>
    </recommendedName>
</protein>
<gene>
    <name evidence="2" type="ORF">SDC9_42435</name>
</gene>
<proteinExistence type="predicted"/>
<sequence>MEPITTDDLVLINNLSARVYNGNRLLSNATDEENEHFRRVKNKLRVIADFFSNRYSQQYGPFDISVTSGNPIQPGGTRFGRVWSGIFKGAENKQYAAQISFVLNPTEACLDVGFYFGRAQGRNIDNDERLALETNLTNLAISLSDAISNNLEFQTNYNSLFDFGFTAYTSNGMVLPTNWSNEIRTDARNSQIIARIYPNELGVIEITTLDSFVSRVAFIMGAIRNANQPQVQINITPLSPSQRAKEAERFAEIGHKGELFIIEQERQKLAELGIVVNGYPRHVALESTHFGYDILSLDENQNEIYIEVKSTTRAQNDEMSKQFFITNNEVQVLEANRVNYFIYRVYSVENNPTFEILNIDDLERTPNGYIMNY</sequence>
<comment type="caution">
    <text evidence="2">The sequence shown here is derived from an EMBL/GenBank/DDBJ whole genome shotgun (WGS) entry which is preliminary data.</text>
</comment>
<feature type="domain" description="Protein NO VEIN C-terminal" evidence="1">
    <location>
        <begin position="257"/>
        <end position="355"/>
    </location>
</feature>
<evidence type="ECO:0000313" key="2">
    <source>
        <dbReference type="EMBL" id="MPL96260.1"/>
    </source>
</evidence>
<dbReference type="AlphaFoldDB" id="A0A644VYP3"/>
<organism evidence="2">
    <name type="scientific">bioreactor metagenome</name>
    <dbReference type="NCBI Taxonomy" id="1076179"/>
    <lineage>
        <taxon>unclassified sequences</taxon>
        <taxon>metagenomes</taxon>
        <taxon>ecological metagenomes</taxon>
    </lineage>
</organism>
<accession>A0A644VYP3</accession>